<dbReference type="Proteomes" id="UP000005808">
    <property type="component" value="Unassembled WGS sequence"/>
</dbReference>
<name>H1SBF8_9BURK</name>
<dbReference type="PANTHER" id="PTHR43245">
    <property type="entry name" value="BIFUNCTIONAL POLYMYXIN RESISTANCE PROTEIN ARNA"/>
    <property type="match status" value="1"/>
</dbReference>
<dbReference type="Gene3D" id="3.40.50.720">
    <property type="entry name" value="NAD(P)-binding Rossmann-like Domain"/>
    <property type="match status" value="1"/>
</dbReference>
<dbReference type="PRINTS" id="PR01713">
    <property type="entry name" value="NUCEPIMERASE"/>
</dbReference>
<dbReference type="InterPro" id="IPR001509">
    <property type="entry name" value="Epimerase_deHydtase"/>
</dbReference>
<organism evidence="2 3">
    <name type="scientific">Cupriavidus basilensis OR16</name>
    <dbReference type="NCBI Taxonomy" id="1127483"/>
    <lineage>
        <taxon>Bacteria</taxon>
        <taxon>Pseudomonadati</taxon>
        <taxon>Pseudomonadota</taxon>
        <taxon>Betaproteobacteria</taxon>
        <taxon>Burkholderiales</taxon>
        <taxon>Burkholderiaceae</taxon>
        <taxon>Cupriavidus</taxon>
    </lineage>
</organism>
<reference evidence="2 3" key="1">
    <citation type="journal article" date="2012" name="J. Bacteriol.">
        <title>De Novo Genome Project of Cupriavidus basilensis OR16.</title>
        <authorList>
            <person name="Cserhati M."/>
            <person name="Kriszt B."/>
            <person name="Szoboszlay S."/>
            <person name="Toth A."/>
            <person name="Szabo I."/>
            <person name="Tancsics A."/>
            <person name="Nagy I."/>
            <person name="Horvath B."/>
            <person name="Nagy I."/>
            <person name="Kukolya J."/>
        </authorList>
    </citation>
    <scope>NUCLEOTIDE SEQUENCE [LARGE SCALE GENOMIC DNA]</scope>
    <source>
        <strain evidence="2 3">OR16</strain>
    </source>
</reference>
<evidence type="ECO:0000313" key="3">
    <source>
        <dbReference type="Proteomes" id="UP000005808"/>
    </source>
</evidence>
<dbReference type="PANTHER" id="PTHR43245:SF13">
    <property type="entry name" value="UDP-D-APIOSE_UDP-D-XYLOSE SYNTHASE 2"/>
    <property type="match status" value="1"/>
</dbReference>
<comment type="caution">
    <text evidence="2">The sequence shown here is derived from an EMBL/GenBank/DDBJ whole genome shotgun (WGS) entry which is preliminary data.</text>
</comment>
<dbReference type="InterPro" id="IPR050177">
    <property type="entry name" value="Lipid_A_modif_metabolic_enz"/>
</dbReference>
<dbReference type="InterPro" id="IPR036291">
    <property type="entry name" value="NAD(P)-bd_dom_sf"/>
</dbReference>
<dbReference type="CDD" id="cd05256">
    <property type="entry name" value="UDP_AE_SDR_e"/>
    <property type="match status" value="1"/>
</dbReference>
<accession>H1SBF8</accession>
<feature type="domain" description="NAD-dependent epimerase/dehydratase" evidence="1">
    <location>
        <begin position="114"/>
        <end position="290"/>
    </location>
</feature>
<dbReference type="Gene3D" id="3.90.25.10">
    <property type="entry name" value="UDP-galactose 4-epimerase, domain 1"/>
    <property type="match status" value="1"/>
</dbReference>
<dbReference type="RefSeq" id="WP_006161066.1">
    <property type="nucleotide sequence ID" value="NZ_AHJE01000072.1"/>
</dbReference>
<dbReference type="Pfam" id="PF01370">
    <property type="entry name" value="Epimerase"/>
    <property type="match status" value="2"/>
</dbReference>
<sequence>MTDLSPQTSSFEQLKQRLSNESHTWLVTGVAGFIGSNLLETLLRLNQRVVGLDNFATGYRRNLDEVRTLVTPGQWAGFQLVEGDIRNLDDCRRAMTFGRSAGSPGTDASTASQAIAVEYVLHQAALGSVPRSLADPISTDATNITGFLNMLVAARDAGVRSFTYAASSSTYGDHPGLPKVEDRIGKPLSPYAVTKYVNELYADVFARCYGFNTVGLRYFNVFGPRQDPNGAYAAVIPKWTASLLKGEDVYINGDGETSRDFCYVANAVQANLLAATVENPSARNQVYNVAVGDRTTLNGLFASLRENLLSDGVSADVQPVYRDFRAGDVRHSQADVGKARQLLGYEPSHRIGEGLREAMGWYIREHKIDPASEPGA</sequence>
<protein>
    <submittedName>
        <fullName evidence="2">UDP-glucose 4-epimerase</fullName>
    </submittedName>
</protein>
<dbReference type="EMBL" id="AHJE01000072">
    <property type="protein sequence ID" value="EHP40126.1"/>
    <property type="molecule type" value="Genomic_DNA"/>
</dbReference>
<dbReference type="SUPFAM" id="SSF51735">
    <property type="entry name" value="NAD(P)-binding Rossmann-fold domains"/>
    <property type="match status" value="1"/>
</dbReference>
<dbReference type="AlphaFoldDB" id="H1SBF8"/>
<proteinExistence type="predicted"/>
<dbReference type="PATRIC" id="fig|1127483.3.peg.5496"/>
<dbReference type="OrthoDB" id="9769113at2"/>
<gene>
    <name evidence="2" type="ORF">OR16_27557</name>
</gene>
<feature type="domain" description="NAD-dependent epimerase/dehydratase" evidence="1">
    <location>
        <begin position="25"/>
        <end position="96"/>
    </location>
</feature>
<evidence type="ECO:0000313" key="2">
    <source>
        <dbReference type="EMBL" id="EHP40126.1"/>
    </source>
</evidence>
<evidence type="ECO:0000259" key="1">
    <source>
        <dbReference type="Pfam" id="PF01370"/>
    </source>
</evidence>